<name>A0A151MB82_ALLMI</name>
<protein>
    <submittedName>
        <fullName evidence="1">Uncharacterized protein</fullName>
    </submittedName>
</protein>
<accession>A0A151MB82</accession>
<dbReference type="AlphaFoldDB" id="A0A151MB82"/>
<gene>
    <name evidence="1" type="ORF">Y1Q_0000469</name>
</gene>
<comment type="caution">
    <text evidence="1">The sequence shown here is derived from an EMBL/GenBank/DDBJ whole genome shotgun (WGS) entry which is preliminary data.</text>
</comment>
<evidence type="ECO:0000313" key="1">
    <source>
        <dbReference type="EMBL" id="KYO21761.1"/>
    </source>
</evidence>
<sequence>MGFATEVGLLYNVIESLIYELICLSCSNSATLASRKHTCSLRVRSCLLPGEVSENWIIIVTAEPVEVSSHEKMLTANPKTRPGPHQISMRTTEMWMACL</sequence>
<proteinExistence type="predicted"/>
<evidence type="ECO:0000313" key="2">
    <source>
        <dbReference type="Proteomes" id="UP000050525"/>
    </source>
</evidence>
<dbReference type="EMBL" id="AKHW03006283">
    <property type="protein sequence ID" value="KYO21761.1"/>
    <property type="molecule type" value="Genomic_DNA"/>
</dbReference>
<keyword evidence="2" id="KW-1185">Reference proteome</keyword>
<reference evidence="1 2" key="1">
    <citation type="journal article" date="2012" name="Genome Biol.">
        <title>Sequencing three crocodilian genomes to illuminate the evolution of archosaurs and amniotes.</title>
        <authorList>
            <person name="St John J.A."/>
            <person name="Braun E.L."/>
            <person name="Isberg S.R."/>
            <person name="Miles L.G."/>
            <person name="Chong A.Y."/>
            <person name="Gongora J."/>
            <person name="Dalzell P."/>
            <person name="Moran C."/>
            <person name="Bed'hom B."/>
            <person name="Abzhanov A."/>
            <person name="Burgess S.C."/>
            <person name="Cooksey A.M."/>
            <person name="Castoe T.A."/>
            <person name="Crawford N.G."/>
            <person name="Densmore L.D."/>
            <person name="Drew J.C."/>
            <person name="Edwards S.V."/>
            <person name="Faircloth B.C."/>
            <person name="Fujita M.K."/>
            <person name="Greenwold M.J."/>
            <person name="Hoffmann F.G."/>
            <person name="Howard J.M."/>
            <person name="Iguchi T."/>
            <person name="Janes D.E."/>
            <person name="Khan S.Y."/>
            <person name="Kohno S."/>
            <person name="de Koning A.J."/>
            <person name="Lance S.L."/>
            <person name="McCarthy F.M."/>
            <person name="McCormack J.E."/>
            <person name="Merchant M.E."/>
            <person name="Peterson D.G."/>
            <person name="Pollock D.D."/>
            <person name="Pourmand N."/>
            <person name="Raney B.J."/>
            <person name="Roessler K.A."/>
            <person name="Sanford J.R."/>
            <person name="Sawyer R.H."/>
            <person name="Schmidt C.J."/>
            <person name="Triplett E.W."/>
            <person name="Tuberville T.D."/>
            <person name="Venegas-Anaya M."/>
            <person name="Howard J.T."/>
            <person name="Jarvis E.D."/>
            <person name="Guillette L.J.Jr."/>
            <person name="Glenn T.C."/>
            <person name="Green R.E."/>
            <person name="Ray D.A."/>
        </authorList>
    </citation>
    <scope>NUCLEOTIDE SEQUENCE [LARGE SCALE GENOMIC DNA]</scope>
    <source>
        <strain evidence="1">KSC_2009_1</strain>
    </source>
</reference>
<organism evidence="1 2">
    <name type="scientific">Alligator mississippiensis</name>
    <name type="common">American alligator</name>
    <dbReference type="NCBI Taxonomy" id="8496"/>
    <lineage>
        <taxon>Eukaryota</taxon>
        <taxon>Metazoa</taxon>
        <taxon>Chordata</taxon>
        <taxon>Craniata</taxon>
        <taxon>Vertebrata</taxon>
        <taxon>Euteleostomi</taxon>
        <taxon>Archelosauria</taxon>
        <taxon>Archosauria</taxon>
        <taxon>Crocodylia</taxon>
        <taxon>Alligatoridae</taxon>
        <taxon>Alligatorinae</taxon>
        <taxon>Alligator</taxon>
    </lineage>
</organism>
<dbReference type="Proteomes" id="UP000050525">
    <property type="component" value="Unassembled WGS sequence"/>
</dbReference>